<dbReference type="AlphaFoldDB" id="A0AA86PPW1"/>
<evidence type="ECO:0000313" key="1">
    <source>
        <dbReference type="EMBL" id="CAI9938839.1"/>
    </source>
</evidence>
<reference evidence="1" key="1">
    <citation type="submission" date="2023-06" db="EMBL/GenBank/DDBJ databases">
        <authorList>
            <person name="Kurt Z."/>
        </authorList>
    </citation>
    <scope>NUCLEOTIDE SEQUENCE</scope>
</reference>
<name>A0AA86PPW1_9EUKA</name>
<keyword evidence="3" id="KW-1185">Reference proteome</keyword>
<proteinExistence type="predicted"/>
<dbReference type="EMBL" id="CATOUU010000657">
    <property type="protein sequence ID" value="CAI9938839.1"/>
    <property type="molecule type" value="Genomic_DNA"/>
</dbReference>
<sequence length="392" mass="43247">METKSIFYIFGYTQQQLTLINTSISIRIQQALDENQLCPYQKFVKVSQQSKFSGLSQTLNDIDISDSVFTFSINSSSFSGLGNIAQKLNVLNTSYIFNVQAQQFYGQINFVQSIKLETTTYKFDVFVLFELSGLFNEIKGDNNIIRSCEINGFITTNSGSGLISVLHGSLIVQDLRYNLMLKGKHKLSGMIGIVQTNGFVEFKDIVFNGMVDDYGIIQTSVFILSCLGKSFINGASGKVTGSWLKLSDTISSNISVQQLNMININQIQTNQCGNSQFIYALDQNMNNTVITIASQTVQIDVSNQEFSIFQARRLFYNVTINGALAFSGAGANVFVGGLTGSITNISTFKLVSINLNLSCSTCAASLLMVGNAAQVQLSYSYGRWNCFFLFTM</sequence>
<accession>A0AA86PPW1</accession>
<evidence type="ECO:0000313" key="3">
    <source>
        <dbReference type="Proteomes" id="UP001642409"/>
    </source>
</evidence>
<comment type="caution">
    <text evidence="1">The sequence shown here is derived from an EMBL/GenBank/DDBJ whole genome shotgun (WGS) entry which is preliminary data.</text>
</comment>
<dbReference type="EMBL" id="CAXDID020000158">
    <property type="protein sequence ID" value="CAL6043759.1"/>
    <property type="molecule type" value="Genomic_DNA"/>
</dbReference>
<dbReference type="Proteomes" id="UP001642409">
    <property type="component" value="Unassembled WGS sequence"/>
</dbReference>
<organism evidence="1">
    <name type="scientific">Hexamita inflata</name>
    <dbReference type="NCBI Taxonomy" id="28002"/>
    <lineage>
        <taxon>Eukaryota</taxon>
        <taxon>Metamonada</taxon>
        <taxon>Diplomonadida</taxon>
        <taxon>Hexamitidae</taxon>
        <taxon>Hexamitinae</taxon>
        <taxon>Hexamita</taxon>
    </lineage>
</organism>
<protein>
    <submittedName>
        <fullName evidence="2">Hypothetical_protein</fullName>
    </submittedName>
</protein>
<evidence type="ECO:0000313" key="2">
    <source>
        <dbReference type="EMBL" id="CAL6043759.1"/>
    </source>
</evidence>
<reference evidence="2 3" key="2">
    <citation type="submission" date="2024-07" db="EMBL/GenBank/DDBJ databases">
        <authorList>
            <person name="Akdeniz Z."/>
        </authorList>
    </citation>
    <scope>NUCLEOTIDE SEQUENCE [LARGE SCALE GENOMIC DNA]</scope>
</reference>
<gene>
    <name evidence="1" type="ORF">HINF_LOCUS26484</name>
    <name evidence="2" type="ORF">HINF_LOCUS40229</name>
</gene>